<evidence type="ECO:0000313" key="3">
    <source>
        <dbReference type="Ensembl" id="ENSCINP00000026608.2"/>
    </source>
</evidence>
<dbReference type="EMBL" id="EAAA01002551">
    <property type="status" value="NOT_ANNOTATED_CDS"/>
    <property type="molecule type" value="Genomic_DNA"/>
</dbReference>
<comment type="similarity">
    <text evidence="1">Belongs to the MTFR1 family.</text>
</comment>
<proteinExistence type="inferred from homology"/>
<accession>F6SWF0</accession>
<evidence type="ECO:0000313" key="4">
    <source>
        <dbReference type="Proteomes" id="UP000008144"/>
    </source>
</evidence>
<reference evidence="3" key="2">
    <citation type="journal article" date="2008" name="Genome Biol.">
        <title>Improved genome assembly and evidence-based global gene model set for the chordate Ciona intestinalis: new insight into intron and operon populations.</title>
        <authorList>
            <person name="Satou Y."/>
            <person name="Mineta K."/>
            <person name="Ogasawara M."/>
            <person name="Sasakura Y."/>
            <person name="Shoguchi E."/>
            <person name="Ueno K."/>
            <person name="Yamada L."/>
            <person name="Matsumoto J."/>
            <person name="Wasserscheid J."/>
            <person name="Dewar K."/>
            <person name="Wiley G.B."/>
            <person name="Macmil S.L."/>
            <person name="Roe B.A."/>
            <person name="Zeller R.W."/>
            <person name="Hastings K.E."/>
            <person name="Lemaire P."/>
            <person name="Lindquist E."/>
            <person name="Endo T."/>
            <person name="Hotta K."/>
            <person name="Inaba K."/>
        </authorList>
    </citation>
    <scope>NUCLEOTIDE SEQUENCE [LARGE SCALE GENOMIC DNA]</scope>
    <source>
        <strain evidence="3">wild type</strain>
    </source>
</reference>
<reference evidence="3" key="4">
    <citation type="submission" date="2025-09" db="UniProtKB">
        <authorList>
            <consortium name="Ensembl"/>
        </authorList>
    </citation>
    <scope>IDENTIFICATION</scope>
</reference>
<dbReference type="GeneTree" id="ENSGT00950000183215"/>
<feature type="compositionally biased region" description="Pro residues" evidence="2">
    <location>
        <begin position="164"/>
        <end position="181"/>
    </location>
</feature>
<dbReference type="AlphaFoldDB" id="F6SWF0"/>
<dbReference type="InterPro" id="IPR007972">
    <property type="entry name" value="Mtfr1"/>
</dbReference>
<name>F6SWF0_CIOIN</name>
<dbReference type="PANTHER" id="PTHR14215:SF0">
    <property type="entry name" value="WH2 DOMAIN-CONTAINING PROTEIN"/>
    <property type="match status" value="1"/>
</dbReference>
<organism evidence="3 4">
    <name type="scientific">Ciona intestinalis</name>
    <name type="common">Transparent sea squirt</name>
    <name type="synonym">Ascidia intestinalis</name>
    <dbReference type="NCBI Taxonomy" id="7719"/>
    <lineage>
        <taxon>Eukaryota</taxon>
        <taxon>Metazoa</taxon>
        <taxon>Chordata</taxon>
        <taxon>Tunicata</taxon>
        <taxon>Ascidiacea</taxon>
        <taxon>Phlebobranchia</taxon>
        <taxon>Cionidae</taxon>
        <taxon>Ciona</taxon>
    </lineage>
</organism>
<dbReference type="Proteomes" id="UP000008144">
    <property type="component" value="Chromosome 7"/>
</dbReference>
<reference evidence="4" key="1">
    <citation type="journal article" date="2002" name="Science">
        <title>The draft genome of Ciona intestinalis: insights into chordate and vertebrate origins.</title>
        <authorList>
            <person name="Dehal P."/>
            <person name="Satou Y."/>
            <person name="Campbell R.K."/>
            <person name="Chapman J."/>
            <person name="Degnan B."/>
            <person name="De Tomaso A."/>
            <person name="Davidson B."/>
            <person name="Di Gregorio A."/>
            <person name="Gelpke M."/>
            <person name="Goodstein D.M."/>
            <person name="Harafuji N."/>
            <person name="Hastings K.E."/>
            <person name="Ho I."/>
            <person name="Hotta K."/>
            <person name="Huang W."/>
            <person name="Kawashima T."/>
            <person name="Lemaire P."/>
            <person name="Martinez D."/>
            <person name="Meinertzhagen I.A."/>
            <person name="Necula S."/>
            <person name="Nonaka M."/>
            <person name="Putnam N."/>
            <person name="Rash S."/>
            <person name="Saiga H."/>
            <person name="Satake M."/>
            <person name="Terry A."/>
            <person name="Yamada L."/>
            <person name="Wang H.G."/>
            <person name="Awazu S."/>
            <person name="Azumi K."/>
            <person name="Boore J."/>
            <person name="Branno M."/>
            <person name="Chin-Bow S."/>
            <person name="DeSantis R."/>
            <person name="Doyle S."/>
            <person name="Francino P."/>
            <person name="Keys D.N."/>
            <person name="Haga S."/>
            <person name="Hayashi H."/>
            <person name="Hino K."/>
            <person name="Imai K.S."/>
            <person name="Inaba K."/>
            <person name="Kano S."/>
            <person name="Kobayashi K."/>
            <person name="Kobayashi M."/>
            <person name="Lee B.I."/>
            <person name="Makabe K.W."/>
            <person name="Manohar C."/>
            <person name="Matassi G."/>
            <person name="Medina M."/>
            <person name="Mochizuki Y."/>
            <person name="Mount S."/>
            <person name="Morishita T."/>
            <person name="Miura S."/>
            <person name="Nakayama A."/>
            <person name="Nishizaka S."/>
            <person name="Nomoto H."/>
            <person name="Ohta F."/>
            <person name="Oishi K."/>
            <person name="Rigoutsos I."/>
            <person name="Sano M."/>
            <person name="Sasaki A."/>
            <person name="Sasakura Y."/>
            <person name="Shoguchi E."/>
            <person name="Shin-i T."/>
            <person name="Spagnuolo A."/>
            <person name="Stainier D."/>
            <person name="Suzuki M.M."/>
            <person name="Tassy O."/>
            <person name="Takatori N."/>
            <person name="Tokuoka M."/>
            <person name="Yagi K."/>
            <person name="Yoshizaki F."/>
            <person name="Wada S."/>
            <person name="Zhang C."/>
            <person name="Hyatt P.D."/>
            <person name="Larimer F."/>
            <person name="Detter C."/>
            <person name="Doggett N."/>
            <person name="Glavina T."/>
            <person name="Hawkins T."/>
            <person name="Richardson P."/>
            <person name="Lucas S."/>
            <person name="Kohara Y."/>
            <person name="Levine M."/>
            <person name="Satoh N."/>
            <person name="Rokhsar D.S."/>
        </authorList>
    </citation>
    <scope>NUCLEOTIDE SEQUENCE [LARGE SCALE GENOMIC DNA]</scope>
</reference>
<dbReference type="Pfam" id="PF05308">
    <property type="entry name" value="Mito_fiss_reg"/>
    <property type="match status" value="1"/>
</dbReference>
<dbReference type="PANTHER" id="PTHR14215">
    <property type="entry name" value="PROTEIN OF UNKNOWN FUNCTION DUF729"/>
    <property type="match status" value="1"/>
</dbReference>
<dbReference type="HOGENOM" id="CLU_1492307_0_0_1"/>
<feature type="region of interest" description="Disordered" evidence="2">
    <location>
        <begin position="142"/>
        <end position="181"/>
    </location>
</feature>
<evidence type="ECO:0000256" key="2">
    <source>
        <dbReference type="SAM" id="MobiDB-lite"/>
    </source>
</evidence>
<keyword evidence="4" id="KW-1185">Reference proteome</keyword>
<reference evidence="3" key="3">
    <citation type="submission" date="2025-08" db="UniProtKB">
        <authorList>
            <consortium name="Ensembl"/>
        </authorList>
    </citation>
    <scope>IDENTIFICATION</scope>
</reference>
<dbReference type="Ensembl" id="ENSCINT00000026854.2">
    <property type="protein sequence ID" value="ENSCINP00000026608.2"/>
    <property type="gene ID" value="ENSCING00000022853.1"/>
</dbReference>
<dbReference type="InParanoid" id="F6SWF0"/>
<evidence type="ECO:0000256" key="1">
    <source>
        <dbReference type="ARBA" id="ARBA00005807"/>
    </source>
</evidence>
<protein>
    <submittedName>
        <fullName evidence="3">Uncharacterized protein</fullName>
    </submittedName>
</protein>
<feature type="compositionally biased region" description="Polar residues" evidence="2">
    <location>
        <begin position="142"/>
        <end position="162"/>
    </location>
</feature>
<sequence>MNEGKENQNTNKMDDVRAGNRRSLVRMIGAHLPLSITPRPRFEILPNGARLIDDDQRKTLFSLSDICQLIDIPDVFGRSQSCEDLKEISKQPDTTIMTSSSMTSLPPDTMETKITALEDELSMLRSQIAMLVSNQTKQQTDLSTSFNSTISCAGEPASSSTPIKAPPPPGIPPPCMPPPPP</sequence>